<protein>
    <submittedName>
        <fullName evidence="1">10703_t:CDS:1</fullName>
    </submittedName>
</protein>
<evidence type="ECO:0000313" key="1">
    <source>
        <dbReference type="EMBL" id="CAG8746656.1"/>
    </source>
</evidence>
<evidence type="ECO:0000313" key="2">
    <source>
        <dbReference type="Proteomes" id="UP000789508"/>
    </source>
</evidence>
<feature type="non-terminal residue" evidence="1">
    <location>
        <position position="73"/>
    </location>
</feature>
<organism evidence="1 2">
    <name type="scientific">Ambispora leptoticha</name>
    <dbReference type="NCBI Taxonomy" id="144679"/>
    <lineage>
        <taxon>Eukaryota</taxon>
        <taxon>Fungi</taxon>
        <taxon>Fungi incertae sedis</taxon>
        <taxon>Mucoromycota</taxon>
        <taxon>Glomeromycotina</taxon>
        <taxon>Glomeromycetes</taxon>
        <taxon>Archaeosporales</taxon>
        <taxon>Ambisporaceae</taxon>
        <taxon>Ambispora</taxon>
    </lineage>
</organism>
<name>A0A9N9ISG1_9GLOM</name>
<reference evidence="1" key="1">
    <citation type="submission" date="2021-06" db="EMBL/GenBank/DDBJ databases">
        <authorList>
            <person name="Kallberg Y."/>
            <person name="Tangrot J."/>
            <person name="Rosling A."/>
        </authorList>
    </citation>
    <scope>NUCLEOTIDE SEQUENCE</scope>
    <source>
        <strain evidence="1">FL130A</strain>
    </source>
</reference>
<proteinExistence type="predicted"/>
<sequence length="73" mass="8554">EVEKVNNMEDVIEIEADSSMTICDSSEEDEEERGERKVIGEKEILDLNFDDKNWMDWPVFVLDNDDRGERSSK</sequence>
<dbReference type="Proteomes" id="UP000789508">
    <property type="component" value="Unassembled WGS sequence"/>
</dbReference>
<dbReference type="EMBL" id="CAJVPS010038241">
    <property type="protein sequence ID" value="CAG8746656.1"/>
    <property type="molecule type" value="Genomic_DNA"/>
</dbReference>
<feature type="non-terminal residue" evidence="1">
    <location>
        <position position="1"/>
    </location>
</feature>
<keyword evidence="2" id="KW-1185">Reference proteome</keyword>
<dbReference type="AlphaFoldDB" id="A0A9N9ISG1"/>
<gene>
    <name evidence="1" type="ORF">ALEPTO_LOCUS13149</name>
</gene>
<accession>A0A9N9ISG1</accession>
<comment type="caution">
    <text evidence="1">The sequence shown here is derived from an EMBL/GenBank/DDBJ whole genome shotgun (WGS) entry which is preliminary data.</text>
</comment>